<evidence type="ECO:0000313" key="1">
    <source>
        <dbReference type="EMBL" id="TBU09487.1"/>
    </source>
</evidence>
<dbReference type="AlphaFoldDB" id="A0A4Q9LMZ4"/>
<evidence type="ECO:0000313" key="2">
    <source>
        <dbReference type="Proteomes" id="UP000291404"/>
    </source>
</evidence>
<name>A0A4Q9LMZ4_9MICR</name>
<accession>A0A4Q9LMZ4</accession>
<proteinExistence type="predicted"/>
<reference evidence="1 2" key="1">
    <citation type="submission" date="2017-12" db="EMBL/GenBank/DDBJ databases">
        <authorList>
            <person name="Pombert J.-F."/>
            <person name="Haag K.L."/>
            <person name="Ebert D."/>
        </authorList>
    </citation>
    <scope>NUCLEOTIDE SEQUENCE [LARGE SCALE GENOMIC DNA]</scope>
    <source>
        <strain evidence="1">BE-OM-2</strain>
    </source>
</reference>
<sequence length="330" mass="38764">MHVSVPIFIENEQSSISFTSTFLIFEPQNIKISFTSIKSLHTKDSTDFYCLKISSDESYTLKFTNLHIRDFFKNLIMMNVINEKKIKSDILKSGCKGEYEIVSKYFGEDTYWQMRGKMVNEYLQNYKSENNVGSVVSMLADNEILYSCYVKMNVTLNQFNNIYKQSYFFDVRNDKNSVDRIISEILAQNEMNFSSRLNSKSVMEIGDVHELVVEEKNLEEKIVDFEPIYPFNDESTSIENQISNEFSFPKTVNLKCNLNLKIDEDKPKVSLDSKEHKELIEMCRVAFFWGENQEIRSKIIEISDEFIKRVKEKYGTEKYFVSLIPKNYLN</sequence>
<keyword evidence="2" id="KW-1185">Reference proteome</keyword>
<protein>
    <submittedName>
        <fullName evidence="1">Uncharacterized protein</fullName>
    </submittedName>
</protein>
<comment type="caution">
    <text evidence="1">The sequence shown here is derived from an EMBL/GenBank/DDBJ whole genome shotgun (WGS) entry which is preliminary data.</text>
</comment>
<dbReference type="EMBL" id="PITI01000025">
    <property type="protein sequence ID" value="TBU09487.1"/>
    <property type="molecule type" value="Genomic_DNA"/>
</dbReference>
<dbReference type="VEuPathDB" id="MicrosporidiaDB:CWI36_0025p0070"/>
<organism evidence="1 2">
    <name type="scientific">Hamiltosporidium magnivora</name>
    <dbReference type="NCBI Taxonomy" id="148818"/>
    <lineage>
        <taxon>Eukaryota</taxon>
        <taxon>Fungi</taxon>
        <taxon>Fungi incertae sedis</taxon>
        <taxon>Microsporidia</taxon>
        <taxon>Dubosqiidae</taxon>
        <taxon>Hamiltosporidium</taxon>
    </lineage>
</organism>
<dbReference type="VEuPathDB" id="MicrosporidiaDB:CWI39_2447p0010"/>
<dbReference type="Proteomes" id="UP000291404">
    <property type="component" value="Unassembled WGS sequence"/>
</dbReference>
<gene>
    <name evidence="1" type="ORF">CWI36_0025p0070</name>
</gene>